<keyword evidence="2" id="KW-1185">Reference proteome</keyword>
<evidence type="ECO:0000313" key="2">
    <source>
        <dbReference type="Proteomes" id="UP001279410"/>
    </source>
</evidence>
<sequence length="223" mass="24435">MCDKSLLNYVINMSMPSDPSDSGRQAHTLPTSATVERDGVVQPYSDSGVVDVYEAAYDCLVVIYKNISRTICSSTHRAGVFDFVSEQDDLCCGRAVLLLLLVEVIGSRPSPKPRGCEGLNKPLPRNDLHKRFLGTGFWSGLSLTMRMAGKWAKINSSTSSSAPPDNKTISFIERNLHVEPSTQPIPTELQEGGHHLDAEQLKSDLQSSQKRASVWDSSVAVRL</sequence>
<protein>
    <submittedName>
        <fullName evidence="1">Saxitoxin and tetrodotoxin-binding protein 2-like protein</fullName>
    </submittedName>
</protein>
<organism evidence="1 2">
    <name type="scientific">Lates japonicus</name>
    <name type="common">Japanese lates</name>
    <dbReference type="NCBI Taxonomy" id="270547"/>
    <lineage>
        <taxon>Eukaryota</taxon>
        <taxon>Metazoa</taxon>
        <taxon>Chordata</taxon>
        <taxon>Craniata</taxon>
        <taxon>Vertebrata</taxon>
        <taxon>Euteleostomi</taxon>
        <taxon>Actinopterygii</taxon>
        <taxon>Neopterygii</taxon>
        <taxon>Teleostei</taxon>
        <taxon>Neoteleostei</taxon>
        <taxon>Acanthomorphata</taxon>
        <taxon>Carangaria</taxon>
        <taxon>Carangaria incertae sedis</taxon>
        <taxon>Centropomidae</taxon>
        <taxon>Lates</taxon>
    </lineage>
</organism>
<name>A0AAD3ND58_LATJO</name>
<accession>A0AAD3ND58</accession>
<proteinExistence type="predicted"/>
<dbReference type="AlphaFoldDB" id="A0AAD3ND58"/>
<reference evidence="1" key="1">
    <citation type="submission" date="2022-08" db="EMBL/GenBank/DDBJ databases">
        <title>Genome sequencing of akame (Lates japonicus).</title>
        <authorList>
            <person name="Hashiguchi Y."/>
            <person name="Takahashi H."/>
        </authorList>
    </citation>
    <scope>NUCLEOTIDE SEQUENCE</scope>
    <source>
        <strain evidence="1">Kochi</strain>
    </source>
</reference>
<gene>
    <name evidence="1" type="ORF">AKAME5_002037700</name>
</gene>
<evidence type="ECO:0000313" key="1">
    <source>
        <dbReference type="EMBL" id="GLD69064.1"/>
    </source>
</evidence>
<comment type="caution">
    <text evidence="1">The sequence shown here is derived from an EMBL/GenBank/DDBJ whole genome shotgun (WGS) entry which is preliminary data.</text>
</comment>
<dbReference type="Proteomes" id="UP001279410">
    <property type="component" value="Unassembled WGS sequence"/>
</dbReference>
<dbReference type="EMBL" id="BRZM01000168">
    <property type="protein sequence ID" value="GLD69064.1"/>
    <property type="molecule type" value="Genomic_DNA"/>
</dbReference>